<dbReference type="InterPro" id="IPR035615">
    <property type="entry name" value="FiwA/Osa"/>
</dbReference>
<geneLocation type="plasmid" evidence="1 2">
    <name>pBN4</name>
</geneLocation>
<keyword evidence="1" id="KW-0614">Plasmid</keyword>
<dbReference type="RefSeq" id="WP_007183068.1">
    <property type="nucleotide sequence ID" value="NZ_CP022994.1"/>
</dbReference>
<dbReference type="EMBL" id="CP022994">
    <property type="protein sequence ID" value="ASW04376.1"/>
    <property type="molecule type" value="Genomic_DNA"/>
</dbReference>
<protein>
    <submittedName>
        <fullName evidence="1">Uncharacterized protein</fullName>
    </submittedName>
</protein>
<dbReference type="AlphaFoldDB" id="A0A248VZ97"/>
<accession>A0A248VZ97</accession>
<dbReference type="Pfam" id="PF22162">
    <property type="entry name" value="PFIN"/>
    <property type="match status" value="1"/>
</dbReference>
<evidence type="ECO:0000313" key="2">
    <source>
        <dbReference type="Proteomes" id="UP000215158"/>
    </source>
</evidence>
<reference evidence="1 2" key="1">
    <citation type="submission" date="2017-08" db="EMBL/GenBank/DDBJ databases">
        <title>Identification and genetic characteristics of simultaneous BTEX- and naphthalene-degrading Paraburkholderia sp. BN5 isolated from petroleum-contaminated soil.</title>
        <authorList>
            <person name="Lee Y."/>
            <person name="Jeon C.O."/>
        </authorList>
    </citation>
    <scope>NUCLEOTIDE SEQUENCE [LARGE SCALE GENOMIC DNA]</scope>
    <source>
        <strain evidence="1 2">BN5</strain>
        <plasmid evidence="1 2">pBN4</plasmid>
    </source>
</reference>
<dbReference type="OrthoDB" id="5679866at2"/>
<evidence type="ECO:0000313" key="1">
    <source>
        <dbReference type="EMBL" id="ASW04376.1"/>
    </source>
</evidence>
<dbReference type="KEGG" id="parb:CJU94_40270"/>
<dbReference type="InterPro" id="IPR054044">
    <property type="entry name" value="PFIN"/>
</dbReference>
<organism evidence="1 2">
    <name type="scientific">Paraburkholderia aromaticivorans</name>
    <dbReference type="NCBI Taxonomy" id="2026199"/>
    <lineage>
        <taxon>Bacteria</taxon>
        <taxon>Pseudomonadati</taxon>
        <taxon>Pseudomonadota</taxon>
        <taxon>Betaproteobacteria</taxon>
        <taxon>Burkholderiales</taxon>
        <taxon>Burkholderiaceae</taxon>
        <taxon>Paraburkholderia</taxon>
    </lineage>
</organism>
<dbReference type="Proteomes" id="UP000215158">
    <property type="component" value="Plasmid pBN4"/>
</dbReference>
<gene>
    <name evidence="1" type="ORF">CJU94_40270</name>
</gene>
<dbReference type="CDD" id="cd16389">
    <property type="entry name" value="FIN"/>
    <property type="match status" value="1"/>
</dbReference>
<sequence length="200" mass="22097">MLERIRISIARASEIRNLERQVAASPRAKACNIHQLGHDRAVWRIPVPGQADRYMSASAGHIGNEMFAVHVDADAFYLAWLRSDEQCVLRSQMPRDYKYAYAVDGFAQGSSNPVPLADVGAWNDERGRTHIGFTNGITRSFWLISNGAPSFPVQVHGRESAELLHRTAGATQGPICYADLFAPADLRNAPNRSSSRAPRP</sequence>
<name>A0A248VZ97_9BURK</name>
<proteinExistence type="predicted"/>
<keyword evidence="2" id="KW-1185">Reference proteome</keyword>